<dbReference type="Pfam" id="PF00041">
    <property type="entry name" value="fn3"/>
    <property type="match status" value="1"/>
</dbReference>
<dbReference type="SUPFAM" id="SSF48726">
    <property type="entry name" value="Immunoglobulin"/>
    <property type="match status" value="1"/>
</dbReference>
<dbReference type="InterPro" id="IPR013098">
    <property type="entry name" value="Ig_I-set"/>
</dbReference>
<gene>
    <name evidence="4" type="primary">tw-3</name>
</gene>
<dbReference type="GO" id="GO:0048738">
    <property type="term" value="P:cardiac muscle tissue development"/>
    <property type="evidence" value="ECO:0007669"/>
    <property type="project" value="TreeGrafter"/>
</dbReference>
<reference evidence="4" key="1">
    <citation type="journal article" date="2013" name="Zool. Sci.">
        <title>Genome-Wide Survey of Genes Encoding Muscle Proteins in the Pearl Oyster, Pinctada fucata.</title>
        <authorList>
            <person name="Funabara D."/>
            <person name="Watanabe D."/>
            <person name="Satoh N."/>
            <person name="Kanoh S."/>
        </authorList>
    </citation>
    <scope>NUCLEOTIDE SEQUENCE</scope>
    <source>
        <tissue evidence="4">Adductor muscle</tissue>
    </source>
</reference>
<dbReference type="InterPro" id="IPR003961">
    <property type="entry name" value="FN3_dom"/>
</dbReference>
<organism evidence="4">
    <name type="scientific">Pinctada fucata</name>
    <name type="common">Akoya pearl oyster</name>
    <name type="synonym">Pinctada imbricata fucata</name>
    <dbReference type="NCBI Taxonomy" id="50426"/>
    <lineage>
        <taxon>Eukaryota</taxon>
        <taxon>Metazoa</taxon>
        <taxon>Spiralia</taxon>
        <taxon>Lophotrochozoa</taxon>
        <taxon>Mollusca</taxon>
        <taxon>Bivalvia</taxon>
        <taxon>Autobranchia</taxon>
        <taxon>Pteriomorphia</taxon>
        <taxon>Pterioida</taxon>
        <taxon>Pterioidea</taxon>
        <taxon>Pteriidae</taxon>
        <taxon>Pinctada</taxon>
    </lineage>
</organism>
<dbReference type="Pfam" id="PF07679">
    <property type="entry name" value="I-set"/>
    <property type="match status" value="1"/>
</dbReference>
<dbReference type="PANTHER" id="PTHR14340:SF13">
    <property type="entry name" value="TITIN"/>
    <property type="match status" value="1"/>
</dbReference>
<feature type="non-terminal residue" evidence="4">
    <location>
        <position position="208"/>
    </location>
</feature>
<dbReference type="EMBL" id="AB735594">
    <property type="protein sequence ID" value="BAN09026.1"/>
    <property type="molecule type" value="mRNA"/>
</dbReference>
<dbReference type="GO" id="GO:0008307">
    <property type="term" value="F:structural constituent of muscle"/>
    <property type="evidence" value="ECO:0007669"/>
    <property type="project" value="TreeGrafter"/>
</dbReference>
<dbReference type="InterPro" id="IPR036116">
    <property type="entry name" value="FN3_sf"/>
</dbReference>
<evidence type="ECO:0000313" key="4">
    <source>
        <dbReference type="EMBL" id="BAN09026.1"/>
    </source>
</evidence>
<dbReference type="SUPFAM" id="SSF49265">
    <property type="entry name" value="Fibronectin type III"/>
    <property type="match status" value="1"/>
</dbReference>
<feature type="non-terminal residue" evidence="4">
    <location>
        <position position="1"/>
    </location>
</feature>
<dbReference type="GO" id="GO:0031430">
    <property type="term" value="C:M band"/>
    <property type="evidence" value="ECO:0007669"/>
    <property type="project" value="TreeGrafter"/>
</dbReference>
<dbReference type="GO" id="GO:0045214">
    <property type="term" value="P:sarcomere organization"/>
    <property type="evidence" value="ECO:0007669"/>
    <property type="project" value="TreeGrafter"/>
</dbReference>
<dbReference type="InterPro" id="IPR036179">
    <property type="entry name" value="Ig-like_dom_sf"/>
</dbReference>
<feature type="region of interest" description="Disordered" evidence="2">
    <location>
        <begin position="147"/>
        <end position="175"/>
    </location>
</feature>
<name>M5B265_PINFU</name>
<accession>M5B265</accession>
<proteinExistence type="evidence at transcript level"/>
<evidence type="ECO:0000256" key="2">
    <source>
        <dbReference type="SAM" id="MobiDB-lite"/>
    </source>
</evidence>
<feature type="domain" description="Fibronectin type-III" evidence="3">
    <location>
        <begin position="169"/>
        <end position="208"/>
    </location>
</feature>
<feature type="region of interest" description="Disordered" evidence="2">
    <location>
        <begin position="1"/>
        <end position="25"/>
    </location>
</feature>
<dbReference type="CDD" id="cd00063">
    <property type="entry name" value="FN3"/>
    <property type="match status" value="1"/>
</dbReference>
<feature type="domain" description="Fibronectin type-III" evidence="3">
    <location>
        <begin position="70"/>
        <end position="163"/>
    </location>
</feature>
<sequence length="208" mass="23113">VPVPTAQWKKDGTALSEADTDIQMTPDRAQLRIPAAERGDSGEYELTLSNEVGTEVIPVAVRVLDRPGKPEGPLDVVDVYSDRCSLLWDRPKDDGGSPIKHYVVEKKDSEANNWQEECTTEDLEIDVTGLQEGHRYTFQVKAVNDQGVSDPLPADGEIIAKDPWDPSDPPSEPEVIDYDKDYAELSWQPPARDGGAPIEKYIIEKKKK</sequence>
<evidence type="ECO:0000256" key="1">
    <source>
        <dbReference type="ARBA" id="ARBA00023319"/>
    </source>
</evidence>
<keyword evidence="1" id="KW-0393">Immunoglobulin domain</keyword>
<dbReference type="InterPro" id="IPR013783">
    <property type="entry name" value="Ig-like_fold"/>
</dbReference>
<evidence type="ECO:0000259" key="3">
    <source>
        <dbReference type="PROSITE" id="PS50853"/>
    </source>
</evidence>
<dbReference type="Gene3D" id="2.60.40.10">
    <property type="entry name" value="Immunoglobulins"/>
    <property type="match status" value="3"/>
</dbReference>
<dbReference type="PROSITE" id="PS50853">
    <property type="entry name" value="FN3"/>
    <property type="match status" value="2"/>
</dbReference>
<dbReference type="PANTHER" id="PTHR14340">
    <property type="entry name" value="MICROFIBRIL-ASSOCIATED GLYCOPROTEIN 3"/>
    <property type="match status" value="1"/>
</dbReference>
<dbReference type="PRINTS" id="PR00014">
    <property type="entry name" value="FNTYPEIII"/>
</dbReference>
<dbReference type="SMART" id="SM00060">
    <property type="entry name" value="FN3"/>
    <property type="match status" value="1"/>
</dbReference>
<dbReference type="FunFam" id="2.60.40.10:FF:000056">
    <property type="entry name" value="twitchin isoform X4"/>
    <property type="match status" value="1"/>
</dbReference>
<protein>
    <submittedName>
        <fullName evidence="4">Twitchin-3</fullName>
    </submittedName>
</protein>
<dbReference type="AlphaFoldDB" id="M5B265"/>